<accession>A0A2J6QIC1</accession>
<proteinExistence type="predicted"/>
<evidence type="ECO:0000256" key="1">
    <source>
        <dbReference type="SAM" id="Phobius"/>
    </source>
</evidence>
<reference evidence="2 3" key="1">
    <citation type="submission" date="2016-05" db="EMBL/GenBank/DDBJ databases">
        <title>A degradative enzymes factory behind the ericoid mycorrhizal symbiosis.</title>
        <authorList>
            <consortium name="DOE Joint Genome Institute"/>
            <person name="Martino E."/>
            <person name="Morin E."/>
            <person name="Grelet G."/>
            <person name="Kuo A."/>
            <person name="Kohler A."/>
            <person name="Daghino S."/>
            <person name="Barry K."/>
            <person name="Choi C."/>
            <person name="Cichocki N."/>
            <person name="Clum A."/>
            <person name="Copeland A."/>
            <person name="Hainaut M."/>
            <person name="Haridas S."/>
            <person name="Labutti K."/>
            <person name="Lindquist E."/>
            <person name="Lipzen A."/>
            <person name="Khouja H.-R."/>
            <person name="Murat C."/>
            <person name="Ohm R."/>
            <person name="Olson A."/>
            <person name="Spatafora J."/>
            <person name="Veneault-Fourrey C."/>
            <person name="Henrissat B."/>
            <person name="Grigoriev I."/>
            <person name="Martin F."/>
            <person name="Perotto S."/>
        </authorList>
    </citation>
    <scope>NUCLEOTIDE SEQUENCE [LARGE SCALE GENOMIC DNA]</scope>
    <source>
        <strain evidence="2 3">UAMH 7357</strain>
    </source>
</reference>
<feature type="transmembrane region" description="Helical" evidence="1">
    <location>
        <begin position="21"/>
        <end position="41"/>
    </location>
</feature>
<evidence type="ECO:0000313" key="2">
    <source>
        <dbReference type="EMBL" id="PMD26002.1"/>
    </source>
</evidence>
<dbReference type="AlphaFoldDB" id="A0A2J6QIC1"/>
<dbReference type="OrthoDB" id="2830640at2759"/>
<dbReference type="EMBL" id="KZ613469">
    <property type="protein sequence ID" value="PMD26002.1"/>
    <property type="molecule type" value="Genomic_DNA"/>
</dbReference>
<name>A0A2J6QIC1_9HELO</name>
<keyword evidence="1" id="KW-0812">Transmembrane</keyword>
<feature type="non-terminal residue" evidence="2">
    <location>
        <position position="1"/>
    </location>
</feature>
<evidence type="ECO:0000313" key="3">
    <source>
        <dbReference type="Proteomes" id="UP000235672"/>
    </source>
</evidence>
<keyword evidence="3" id="KW-1185">Reference proteome</keyword>
<dbReference type="Gene3D" id="1.20.58.340">
    <property type="entry name" value="Magnesium transport protein CorA, transmembrane region"/>
    <property type="match status" value="1"/>
</dbReference>
<keyword evidence="1" id="KW-1133">Transmembrane helix</keyword>
<gene>
    <name evidence="2" type="ORF">NA56DRAFT_564491</name>
</gene>
<protein>
    <submittedName>
        <fullName evidence="2">Uncharacterized protein</fullName>
    </submittedName>
</protein>
<dbReference type="Proteomes" id="UP000235672">
    <property type="component" value="Unassembled WGS sequence"/>
</dbReference>
<organism evidence="2 3">
    <name type="scientific">Hyaloscypha hepaticicola</name>
    <dbReference type="NCBI Taxonomy" id="2082293"/>
    <lineage>
        <taxon>Eukaryota</taxon>
        <taxon>Fungi</taxon>
        <taxon>Dikarya</taxon>
        <taxon>Ascomycota</taxon>
        <taxon>Pezizomycotina</taxon>
        <taxon>Leotiomycetes</taxon>
        <taxon>Helotiales</taxon>
        <taxon>Hyaloscyphaceae</taxon>
        <taxon>Hyaloscypha</taxon>
    </lineage>
</organism>
<keyword evidence="1" id="KW-0472">Membrane</keyword>
<sequence length="58" mass="6709">QSRDIARDSKLDSSAMKAIAVLTMFFLPRKFFASLFAMPLFDWEGSTSLHIMKPRTWI</sequence>